<dbReference type="GO" id="GO:0003824">
    <property type="term" value="F:catalytic activity"/>
    <property type="evidence" value="ECO:0007669"/>
    <property type="project" value="InterPro"/>
</dbReference>
<keyword evidence="3" id="KW-1185">Reference proteome</keyword>
<evidence type="ECO:0000313" key="3">
    <source>
        <dbReference type="Proteomes" id="UP000316706"/>
    </source>
</evidence>
<dbReference type="EMBL" id="VFPO01000001">
    <property type="protein sequence ID" value="TQM72053.1"/>
    <property type="molecule type" value="Genomic_DNA"/>
</dbReference>
<dbReference type="Pfam" id="PF00383">
    <property type="entry name" value="dCMP_cyt_deam_1"/>
    <property type="match status" value="1"/>
</dbReference>
<evidence type="ECO:0000313" key="2">
    <source>
        <dbReference type="EMBL" id="TQM72053.1"/>
    </source>
</evidence>
<sequence>MTWDEEEVAGLMADAVAFGAKHVEAGGLPFVGLLLADDGYVSDPGVNLVQETGDPSAHAEIVAMRATLRDLGRADLAGSWLLATGEPCGLCYRSALDHRVERVFVAVDADTAAAWGFDYRPSYRALGIDRARLTGFVRRLPVPDGLLPFRRHLELRRAGGGPASITPPDTKGTS</sequence>
<gene>
    <name evidence="2" type="ORF">FHX41_5839</name>
</gene>
<accession>A0A543IN85</accession>
<dbReference type="OrthoDB" id="9802676at2"/>
<proteinExistence type="predicted"/>
<feature type="domain" description="CMP/dCMP-type deaminase" evidence="1">
    <location>
        <begin position="6"/>
        <end position="130"/>
    </location>
</feature>
<dbReference type="PROSITE" id="PS51747">
    <property type="entry name" value="CYT_DCMP_DEAMINASES_2"/>
    <property type="match status" value="1"/>
</dbReference>
<dbReference type="AlphaFoldDB" id="A0A543IN85"/>
<comment type="caution">
    <text evidence="2">The sequence shown here is derived from an EMBL/GenBank/DDBJ whole genome shotgun (WGS) entry which is preliminary data.</text>
</comment>
<protein>
    <submittedName>
        <fullName evidence="2">tRNA(Arg) A34 adenosine deaminase TadA</fullName>
    </submittedName>
</protein>
<dbReference type="SUPFAM" id="SSF53927">
    <property type="entry name" value="Cytidine deaminase-like"/>
    <property type="match status" value="1"/>
</dbReference>
<dbReference type="RefSeq" id="WP_141973585.1">
    <property type="nucleotide sequence ID" value="NZ_VFPO01000001.1"/>
</dbReference>
<organism evidence="2 3">
    <name type="scientific">Actinomadura hallensis</name>
    <dbReference type="NCBI Taxonomy" id="337895"/>
    <lineage>
        <taxon>Bacteria</taxon>
        <taxon>Bacillati</taxon>
        <taxon>Actinomycetota</taxon>
        <taxon>Actinomycetes</taxon>
        <taxon>Streptosporangiales</taxon>
        <taxon>Thermomonosporaceae</taxon>
        <taxon>Actinomadura</taxon>
    </lineage>
</organism>
<reference evidence="2 3" key="1">
    <citation type="submission" date="2019-06" db="EMBL/GenBank/DDBJ databases">
        <title>Sequencing the genomes of 1000 actinobacteria strains.</title>
        <authorList>
            <person name="Klenk H.-P."/>
        </authorList>
    </citation>
    <scope>NUCLEOTIDE SEQUENCE [LARGE SCALE GENOMIC DNA]</scope>
    <source>
        <strain evidence="2 3">DSM 45043</strain>
    </source>
</reference>
<name>A0A543IN85_9ACTN</name>
<dbReference type="Proteomes" id="UP000316706">
    <property type="component" value="Unassembled WGS sequence"/>
</dbReference>
<dbReference type="InterPro" id="IPR002125">
    <property type="entry name" value="CMP_dCMP_dom"/>
</dbReference>
<dbReference type="Gene3D" id="3.40.140.10">
    <property type="entry name" value="Cytidine Deaminase, domain 2"/>
    <property type="match status" value="1"/>
</dbReference>
<dbReference type="InterPro" id="IPR016193">
    <property type="entry name" value="Cytidine_deaminase-like"/>
</dbReference>
<evidence type="ECO:0000259" key="1">
    <source>
        <dbReference type="PROSITE" id="PS51747"/>
    </source>
</evidence>